<accession>A0A8R1UJP4</accession>
<dbReference type="Pfam" id="PF07716">
    <property type="entry name" value="bZIP_2"/>
    <property type="match status" value="1"/>
</dbReference>
<proteinExistence type="predicted"/>
<feature type="region of interest" description="Disordered" evidence="1">
    <location>
        <begin position="59"/>
        <end position="113"/>
    </location>
</feature>
<protein>
    <submittedName>
        <fullName evidence="3">BZIP domain-containing protein</fullName>
    </submittedName>
</protein>
<sequence length="189" mass="22424">MASHEWYHDIYRSNNPYFANGEHSVIRRAPITVLVPPQPSPPPPPLIEKLDPDREITRLESTASSEEYVPGKRRKYTLKKDSERSDPEYKDMRKKNNESVRKTREKKRLEEELEKTKNHEEKIALREIVKVMMTRESEHLREINLLKRLEPPNKIIELSGRLSELQRKLCEEIRKETPALGDYRLQMLV</sequence>
<dbReference type="InterPro" id="IPR046347">
    <property type="entry name" value="bZIP_sf"/>
</dbReference>
<evidence type="ECO:0000256" key="1">
    <source>
        <dbReference type="SAM" id="MobiDB-lite"/>
    </source>
</evidence>
<dbReference type="InterPro" id="IPR004827">
    <property type="entry name" value="bZIP"/>
</dbReference>
<keyword evidence="4" id="KW-1185">Reference proteome</keyword>
<evidence type="ECO:0000313" key="3">
    <source>
        <dbReference type="EnsemblMetazoa" id="PPA28170.1"/>
    </source>
</evidence>
<dbReference type="EnsemblMetazoa" id="PPA28170.1">
    <property type="protein sequence ID" value="PPA28170.1"/>
    <property type="gene ID" value="WBGene00117724"/>
</dbReference>
<name>A0A8R1UJP4_PRIPA</name>
<evidence type="ECO:0000259" key="2">
    <source>
        <dbReference type="Pfam" id="PF07716"/>
    </source>
</evidence>
<dbReference type="Proteomes" id="UP000005239">
    <property type="component" value="Unassembled WGS sequence"/>
</dbReference>
<dbReference type="GO" id="GO:0003700">
    <property type="term" value="F:DNA-binding transcription factor activity"/>
    <property type="evidence" value="ECO:0007669"/>
    <property type="project" value="InterPro"/>
</dbReference>
<feature type="compositionally biased region" description="Basic and acidic residues" evidence="1">
    <location>
        <begin position="78"/>
        <end position="113"/>
    </location>
</feature>
<evidence type="ECO:0000313" key="4">
    <source>
        <dbReference type="Proteomes" id="UP000005239"/>
    </source>
</evidence>
<reference evidence="3" key="2">
    <citation type="submission" date="2022-06" db="UniProtKB">
        <authorList>
            <consortium name="EnsemblMetazoa"/>
        </authorList>
    </citation>
    <scope>IDENTIFICATION</scope>
    <source>
        <strain evidence="3">PS312</strain>
    </source>
</reference>
<gene>
    <name evidence="3" type="primary">WBGene00117724</name>
</gene>
<dbReference type="SUPFAM" id="SSF57959">
    <property type="entry name" value="Leucine zipper domain"/>
    <property type="match status" value="1"/>
</dbReference>
<dbReference type="AlphaFoldDB" id="A0A8R1UJP4"/>
<feature type="domain" description="BZIP" evidence="2">
    <location>
        <begin position="86"/>
        <end position="115"/>
    </location>
</feature>
<organism evidence="3 4">
    <name type="scientific">Pristionchus pacificus</name>
    <name type="common">Parasitic nematode worm</name>
    <dbReference type="NCBI Taxonomy" id="54126"/>
    <lineage>
        <taxon>Eukaryota</taxon>
        <taxon>Metazoa</taxon>
        <taxon>Ecdysozoa</taxon>
        <taxon>Nematoda</taxon>
        <taxon>Chromadorea</taxon>
        <taxon>Rhabditida</taxon>
        <taxon>Rhabditina</taxon>
        <taxon>Diplogasteromorpha</taxon>
        <taxon>Diplogasteroidea</taxon>
        <taxon>Neodiplogasteridae</taxon>
        <taxon>Pristionchus</taxon>
    </lineage>
</organism>
<reference evidence="4" key="1">
    <citation type="journal article" date="2008" name="Nat. Genet.">
        <title>The Pristionchus pacificus genome provides a unique perspective on nematode lifestyle and parasitism.</title>
        <authorList>
            <person name="Dieterich C."/>
            <person name="Clifton S.W."/>
            <person name="Schuster L.N."/>
            <person name="Chinwalla A."/>
            <person name="Delehaunty K."/>
            <person name="Dinkelacker I."/>
            <person name="Fulton L."/>
            <person name="Fulton R."/>
            <person name="Godfrey J."/>
            <person name="Minx P."/>
            <person name="Mitreva M."/>
            <person name="Roeseler W."/>
            <person name="Tian H."/>
            <person name="Witte H."/>
            <person name="Yang S.P."/>
            <person name="Wilson R.K."/>
            <person name="Sommer R.J."/>
        </authorList>
    </citation>
    <scope>NUCLEOTIDE SEQUENCE [LARGE SCALE GENOMIC DNA]</scope>
    <source>
        <strain evidence="4">PS312</strain>
    </source>
</reference>